<evidence type="ECO:0000313" key="2">
    <source>
        <dbReference type="Proteomes" id="UP000774326"/>
    </source>
</evidence>
<organism evidence="1 2">
    <name type="scientific">Wickerhamomyces pijperi</name>
    <name type="common">Yeast</name>
    <name type="synonym">Pichia pijperi</name>
    <dbReference type="NCBI Taxonomy" id="599730"/>
    <lineage>
        <taxon>Eukaryota</taxon>
        <taxon>Fungi</taxon>
        <taxon>Dikarya</taxon>
        <taxon>Ascomycota</taxon>
        <taxon>Saccharomycotina</taxon>
        <taxon>Saccharomycetes</taxon>
        <taxon>Phaffomycetales</taxon>
        <taxon>Wickerhamomycetaceae</taxon>
        <taxon>Wickerhamomyces</taxon>
    </lineage>
</organism>
<dbReference type="AlphaFoldDB" id="A0A9P8Q1D5"/>
<sequence length="289" mass="32058">MVLKVSITEKAVSLRFRMDLPIAVFVESAEYCPSDVRGTVQFEVLSASDLKLIDAVLLDSQHDVEPEVLRGDVVHLVRHLDLPDEIERVEALHGLKGVLSDVGELVVEVIFGQQHVFVVRVLEVDDDVDVQLGGEVGRQHLDLIDAQGVVISVEFMHLLVDNGLNHQRRLQLVHLLVVPPVDGDFVHSDVAIDRTERGHTHRPITVEAEVGVAEPRTNTGELDVAVVTLCTPEVKMEMFPYSSITDRSIPLGDHSNLDISLIGEVLFNLTTKDFFLDKDHVLPLSNDSK</sequence>
<name>A0A9P8Q1D5_WICPI</name>
<dbReference type="Proteomes" id="UP000774326">
    <property type="component" value="Unassembled WGS sequence"/>
</dbReference>
<gene>
    <name evidence="1" type="ORF">WICPIJ_008007</name>
</gene>
<evidence type="ECO:0000313" key="1">
    <source>
        <dbReference type="EMBL" id="KAH3680999.1"/>
    </source>
</evidence>
<accession>A0A9P8Q1D5</accession>
<reference evidence="1" key="2">
    <citation type="submission" date="2021-01" db="EMBL/GenBank/DDBJ databases">
        <authorList>
            <person name="Schikora-Tamarit M.A."/>
        </authorList>
    </citation>
    <scope>NUCLEOTIDE SEQUENCE</scope>
    <source>
        <strain evidence="1">CBS2887</strain>
    </source>
</reference>
<comment type="caution">
    <text evidence="1">The sequence shown here is derived from an EMBL/GenBank/DDBJ whole genome shotgun (WGS) entry which is preliminary data.</text>
</comment>
<proteinExistence type="predicted"/>
<protein>
    <submittedName>
        <fullName evidence="1">Uncharacterized protein</fullName>
    </submittedName>
</protein>
<dbReference type="EMBL" id="JAEUBG010004634">
    <property type="protein sequence ID" value="KAH3680999.1"/>
    <property type="molecule type" value="Genomic_DNA"/>
</dbReference>
<reference evidence="1" key="1">
    <citation type="journal article" date="2021" name="Open Biol.">
        <title>Shared evolutionary footprints suggest mitochondrial oxidative damage underlies multiple complex I losses in fungi.</title>
        <authorList>
            <person name="Schikora-Tamarit M.A."/>
            <person name="Marcet-Houben M."/>
            <person name="Nosek J."/>
            <person name="Gabaldon T."/>
        </authorList>
    </citation>
    <scope>NUCLEOTIDE SEQUENCE</scope>
    <source>
        <strain evidence="1">CBS2887</strain>
    </source>
</reference>
<keyword evidence="2" id="KW-1185">Reference proteome</keyword>